<name>A0A0J7K0D5_LASNI</name>
<dbReference type="SUPFAM" id="SSF55060">
    <property type="entry name" value="GHMP Kinase, C-terminal domain"/>
    <property type="match status" value="1"/>
</dbReference>
<accession>A0A0J7K0D5</accession>
<evidence type="ECO:0000313" key="6">
    <source>
        <dbReference type="Proteomes" id="UP000036403"/>
    </source>
</evidence>
<dbReference type="InterPro" id="IPR006205">
    <property type="entry name" value="Mev_gal_kin"/>
</dbReference>
<keyword evidence="4" id="KW-0460">Magnesium</keyword>
<dbReference type="GO" id="GO:0005829">
    <property type="term" value="C:cytosol"/>
    <property type="evidence" value="ECO:0007669"/>
    <property type="project" value="TreeGrafter"/>
</dbReference>
<dbReference type="InterPro" id="IPR036554">
    <property type="entry name" value="GHMP_kinase_C_sf"/>
</dbReference>
<sequence>MYAVFCEEVMQGYDFAIDNRVCSHGQIIRFHLVNPEYYGVQDLEVPRINILLIDSNIRQNRDERAQQTVELKYSYPEFDLILNSFDEISHKISTTLDEINYNHNNHNLLYLQQNCYAHLQIYIHNSQQMLHNFGLSHPRFDTIASIARDFGFGGKLTGFGGGFAYILLPPSVSEEQITNLSTRFMEEGFEITMTS</sequence>
<evidence type="ECO:0000313" key="5">
    <source>
        <dbReference type="EMBL" id="KMQ83774.1"/>
    </source>
</evidence>
<evidence type="ECO:0000256" key="3">
    <source>
        <dbReference type="ARBA" id="ARBA00022777"/>
    </source>
</evidence>
<dbReference type="Proteomes" id="UP000036403">
    <property type="component" value="Unassembled WGS sequence"/>
</dbReference>
<dbReference type="PANTHER" id="PTHR43290">
    <property type="entry name" value="MEVALONATE KINASE"/>
    <property type="match status" value="1"/>
</dbReference>
<dbReference type="AlphaFoldDB" id="A0A0J7K0D5"/>
<keyword evidence="2" id="KW-0808">Transferase</keyword>
<evidence type="ECO:0000256" key="4">
    <source>
        <dbReference type="ARBA" id="ARBA00022842"/>
    </source>
</evidence>
<comment type="caution">
    <text evidence="5">The sequence shown here is derived from an EMBL/GenBank/DDBJ whole genome shotgun (WGS) entry which is preliminary data.</text>
</comment>
<dbReference type="Gene3D" id="3.30.230.10">
    <property type="match status" value="1"/>
</dbReference>
<dbReference type="STRING" id="67767.A0A0J7K0D5"/>
<reference evidence="5 6" key="1">
    <citation type="submission" date="2015-04" db="EMBL/GenBank/DDBJ databases">
        <title>Lasius niger genome sequencing.</title>
        <authorList>
            <person name="Konorov E.A."/>
            <person name="Nikitin M.A."/>
            <person name="Kirill M.V."/>
            <person name="Chang P."/>
        </authorList>
    </citation>
    <scope>NUCLEOTIDE SEQUENCE [LARGE SCALE GENOMIC DNA]</scope>
    <source>
        <tissue evidence="5">Whole</tissue>
    </source>
</reference>
<dbReference type="GO" id="GO:0004496">
    <property type="term" value="F:mevalonate kinase activity"/>
    <property type="evidence" value="ECO:0007669"/>
    <property type="project" value="InterPro"/>
</dbReference>
<proteinExistence type="predicted"/>
<evidence type="ECO:0000256" key="1">
    <source>
        <dbReference type="ARBA" id="ARBA00022490"/>
    </source>
</evidence>
<gene>
    <name evidence="5" type="ORF">RF55_19125</name>
</gene>
<dbReference type="Gene3D" id="3.30.70.890">
    <property type="entry name" value="GHMP kinase, C-terminal domain"/>
    <property type="match status" value="1"/>
</dbReference>
<keyword evidence="3 5" id="KW-0418">Kinase</keyword>
<dbReference type="GO" id="GO:0005524">
    <property type="term" value="F:ATP binding"/>
    <property type="evidence" value="ECO:0007669"/>
    <property type="project" value="InterPro"/>
</dbReference>
<evidence type="ECO:0000256" key="2">
    <source>
        <dbReference type="ARBA" id="ARBA00022679"/>
    </source>
</evidence>
<keyword evidence="1" id="KW-0963">Cytoplasm</keyword>
<organism evidence="5 6">
    <name type="scientific">Lasius niger</name>
    <name type="common">Black garden ant</name>
    <dbReference type="NCBI Taxonomy" id="67767"/>
    <lineage>
        <taxon>Eukaryota</taxon>
        <taxon>Metazoa</taxon>
        <taxon>Ecdysozoa</taxon>
        <taxon>Arthropoda</taxon>
        <taxon>Hexapoda</taxon>
        <taxon>Insecta</taxon>
        <taxon>Pterygota</taxon>
        <taxon>Neoptera</taxon>
        <taxon>Endopterygota</taxon>
        <taxon>Hymenoptera</taxon>
        <taxon>Apocrita</taxon>
        <taxon>Aculeata</taxon>
        <taxon>Formicoidea</taxon>
        <taxon>Formicidae</taxon>
        <taxon>Formicinae</taxon>
        <taxon>Lasius</taxon>
        <taxon>Lasius</taxon>
    </lineage>
</organism>
<dbReference type="EMBL" id="LBMM01018486">
    <property type="protein sequence ID" value="KMQ83774.1"/>
    <property type="molecule type" value="Genomic_DNA"/>
</dbReference>
<dbReference type="InterPro" id="IPR014721">
    <property type="entry name" value="Ribsml_uS5_D2-typ_fold_subgr"/>
</dbReference>
<dbReference type="OrthoDB" id="1652964at2759"/>
<keyword evidence="6" id="KW-1185">Reference proteome</keyword>
<dbReference type="PaxDb" id="67767-A0A0J7K0D5"/>
<protein>
    <submittedName>
        <fullName evidence="5">Mevalonate kinase</fullName>
    </submittedName>
</protein>
<feature type="non-terminal residue" evidence="5">
    <location>
        <position position="195"/>
    </location>
</feature>
<dbReference type="PANTHER" id="PTHR43290:SF2">
    <property type="entry name" value="MEVALONATE KINASE"/>
    <property type="match status" value="1"/>
</dbReference>
<dbReference type="GO" id="GO:0019287">
    <property type="term" value="P:isopentenyl diphosphate biosynthetic process, mevalonate pathway"/>
    <property type="evidence" value="ECO:0007669"/>
    <property type="project" value="TreeGrafter"/>
</dbReference>